<evidence type="ECO:0000313" key="2">
    <source>
        <dbReference type="Proteomes" id="UP001168821"/>
    </source>
</evidence>
<evidence type="ECO:0000313" key="1">
    <source>
        <dbReference type="EMBL" id="KAJ3653567.1"/>
    </source>
</evidence>
<proteinExistence type="predicted"/>
<name>A0AA38IC47_9CUCU</name>
<dbReference type="AlphaFoldDB" id="A0AA38IC47"/>
<organism evidence="1 2">
    <name type="scientific">Zophobas morio</name>
    <dbReference type="NCBI Taxonomy" id="2755281"/>
    <lineage>
        <taxon>Eukaryota</taxon>
        <taxon>Metazoa</taxon>
        <taxon>Ecdysozoa</taxon>
        <taxon>Arthropoda</taxon>
        <taxon>Hexapoda</taxon>
        <taxon>Insecta</taxon>
        <taxon>Pterygota</taxon>
        <taxon>Neoptera</taxon>
        <taxon>Endopterygota</taxon>
        <taxon>Coleoptera</taxon>
        <taxon>Polyphaga</taxon>
        <taxon>Cucujiformia</taxon>
        <taxon>Tenebrionidae</taxon>
        <taxon>Zophobas</taxon>
    </lineage>
</organism>
<sequence length="90" mass="10460">MKFLCARQATFRTTERNHDIDTIKRRVDQARCNLAGVSRILRELCMRISPCAGAYRVLEPRRQSITADKCADRDLARCADEMGRRRHHSN</sequence>
<comment type="caution">
    <text evidence="1">The sequence shown here is derived from an EMBL/GenBank/DDBJ whole genome shotgun (WGS) entry which is preliminary data.</text>
</comment>
<reference evidence="1" key="1">
    <citation type="journal article" date="2023" name="G3 (Bethesda)">
        <title>Whole genome assemblies of Zophobas morio and Tenebrio molitor.</title>
        <authorList>
            <person name="Kaur S."/>
            <person name="Stinson S.A."/>
            <person name="diCenzo G.C."/>
        </authorList>
    </citation>
    <scope>NUCLEOTIDE SEQUENCE</scope>
    <source>
        <strain evidence="1">QUZm001</strain>
    </source>
</reference>
<keyword evidence="2" id="KW-1185">Reference proteome</keyword>
<protein>
    <submittedName>
        <fullName evidence="1">Uncharacterized protein</fullName>
    </submittedName>
</protein>
<dbReference type="EMBL" id="JALNTZ010000004">
    <property type="protein sequence ID" value="KAJ3653567.1"/>
    <property type="molecule type" value="Genomic_DNA"/>
</dbReference>
<gene>
    <name evidence="1" type="ORF">Zmor_012810</name>
</gene>
<accession>A0AA38IC47</accession>
<dbReference type="Proteomes" id="UP001168821">
    <property type="component" value="Unassembled WGS sequence"/>
</dbReference>